<dbReference type="InterPro" id="IPR045229">
    <property type="entry name" value="TPP_enz"/>
</dbReference>
<dbReference type="Gene3D" id="3.40.50.970">
    <property type="match status" value="2"/>
</dbReference>
<dbReference type="EMBL" id="PDOE01000004">
    <property type="protein sequence ID" value="RKL67079.1"/>
    <property type="molecule type" value="Genomic_DNA"/>
</dbReference>
<evidence type="ECO:0000256" key="1">
    <source>
        <dbReference type="ARBA" id="ARBA00007812"/>
    </source>
</evidence>
<accession>A0A3A9K415</accession>
<evidence type="ECO:0000259" key="4">
    <source>
        <dbReference type="Pfam" id="PF00205"/>
    </source>
</evidence>
<dbReference type="InterPro" id="IPR000399">
    <property type="entry name" value="TPP-bd_CS"/>
</dbReference>
<dbReference type="NCBIfam" id="NF006203">
    <property type="entry name" value="PRK08327.1"/>
    <property type="match status" value="1"/>
</dbReference>
<reference evidence="7 8" key="1">
    <citation type="submission" date="2017-10" db="EMBL/GenBank/DDBJ databases">
        <title>Bacillus sp. nov., a halophilic bacterium isolated from a Keqin Lake.</title>
        <authorList>
            <person name="Wang H."/>
        </authorList>
    </citation>
    <scope>NUCLEOTIDE SEQUENCE [LARGE SCALE GENOMIC DNA]</scope>
    <source>
        <strain evidence="7 8">KCTC 13187</strain>
    </source>
</reference>
<gene>
    <name evidence="7" type="ORF">CR203_11225</name>
</gene>
<dbReference type="SUPFAM" id="SSF52467">
    <property type="entry name" value="DHS-like NAD/FAD-binding domain"/>
    <property type="match status" value="1"/>
</dbReference>
<dbReference type="OrthoDB" id="2443624at2"/>
<dbReference type="InterPro" id="IPR029035">
    <property type="entry name" value="DHS-like_NAD/FAD-binding_dom"/>
</dbReference>
<organism evidence="7 8">
    <name type="scientific">Salipaludibacillus neizhouensis</name>
    <dbReference type="NCBI Taxonomy" id="885475"/>
    <lineage>
        <taxon>Bacteria</taxon>
        <taxon>Bacillati</taxon>
        <taxon>Bacillota</taxon>
        <taxon>Bacilli</taxon>
        <taxon>Bacillales</taxon>
        <taxon>Bacillaceae</taxon>
    </lineage>
</organism>
<dbReference type="Pfam" id="PF02775">
    <property type="entry name" value="TPP_enzyme_C"/>
    <property type="match status" value="1"/>
</dbReference>
<feature type="domain" description="Thiamine pyrophosphate enzyme central" evidence="4">
    <location>
        <begin position="221"/>
        <end position="328"/>
    </location>
</feature>
<dbReference type="GO" id="GO:0003984">
    <property type="term" value="F:acetolactate synthase activity"/>
    <property type="evidence" value="ECO:0007669"/>
    <property type="project" value="TreeGrafter"/>
</dbReference>
<feature type="domain" description="Thiamine pyrophosphate enzyme N-terminal TPP-binding" evidence="6">
    <location>
        <begin position="18"/>
        <end position="146"/>
    </location>
</feature>
<dbReference type="InterPro" id="IPR011766">
    <property type="entry name" value="TPP_enzyme_TPP-bd"/>
</dbReference>
<dbReference type="PANTHER" id="PTHR18968">
    <property type="entry name" value="THIAMINE PYROPHOSPHATE ENZYMES"/>
    <property type="match status" value="1"/>
</dbReference>
<dbReference type="GO" id="GO:0005948">
    <property type="term" value="C:acetolactate synthase complex"/>
    <property type="evidence" value="ECO:0007669"/>
    <property type="project" value="TreeGrafter"/>
</dbReference>
<dbReference type="InterPro" id="IPR012000">
    <property type="entry name" value="Thiamin_PyroP_enz_cen_dom"/>
</dbReference>
<dbReference type="Pfam" id="PF02776">
    <property type="entry name" value="TPP_enzyme_N"/>
    <property type="match status" value="1"/>
</dbReference>
<feature type="domain" description="Thiamine pyrophosphate enzyme TPP-binding" evidence="5">
    <location>
        <begin position="429"/>
        <end position="580"/>
    </location>
</feature>
<dbReference type="PROSITE" id="PS00187">
    <property type="entry name" value="TPP_ENZYMES"/>
    <property type="match status" value="1"/>
</dbReference>
<dbReference type="GO" id="GO:0030976">
    <property type="term" value="F:thiamine pyrophosphate binding"/>
    <property type="evidence" value="ECO:0007669"/>
    <property type="project" value="InterPro"/>
</dbReference>
<dbReference type="Pfam" id="PF00205">
    <property type="entry name" value="TPP_enzyme_M"/>
    <property type="match status" value="1"/>
</dbReference>
<dbReference type="GO" id="GO:0000287">
    <property type="term" value="F:magnesium ion binding"/>
    <property type="evidence" value="ECO:0007669"/>
    <property type="project" value="InterPro"/>
</dbReference>
<dbReference type="PANTHER" id="PTHR18968:SF164">
    <property type="entry name" value="PYRUVATE DECARBOXYLASE"/>
    <property type="match status" value="1"/>
</dbReference>
<dbReference type="GO" id="GO:0009099">
    <property type="term" value="P:L-valine biosynthetic process"/>
    <property type="evidence" value="ECO:0007669"/>
    <property type="project" value="TreeGrafter"/>
</dbReference>
<dbReference type="InterPro" id="IPR012001">
    <property type="entry name" value="Thiamin_PyroP_enz_TPP-bd_dom"/>
</dbReference>
<keyword evidence="8" id="KW-1185">Reference proteome</keyword>
<dbReference type="RefSeq" id="WP_110937435.1">
    <property type="nucleotide sequence ID" value="NZ_KZ614146.1"/>
</dbReference>
<dbReference type="InterPro" id="IPR029061">
    <property type="entry name" value="THDP-binding"/>
</dbReference>
<dbReference type="CDD" id="cd07035">
    <property type="entry name" value="TPP_PYR_POX_like"/>
    <property type="match status" value="1"/>
</dbReference>
<evidence type="ECO:0000256" key="2">
    <source>
        <dbReference type="ARBA" id="ARBA00023052"/>
    </source>
</evidence>
<sequence length="585" mass="65041">MKLQDTESNVSVERKLYTTADQMLESFQELGVSYIFANLGSDHPALIESFARFQAEGRKMPEVIICQHEMVALSAAHGFAQLTGEPQVVVIHVDCGTQNLGGAVHNAAKGRIPVLIFAGTSPSTQEGELTGSRNEYIHWIQDVSDQRGIVREYAKYTNEIRTGRNVKQLLHRAMQLAQSDPKGPAYLIAAREVLEEEVEKVSLDTQRWGPLSPAAIPPQNVEEIAEELIKAENPLIVTSYVGRKQESVSELLKLVERLAIPVLESAPSYLNFPSKHPLHVGYVWNEPGQDEQLAKADLVLVLDSDVPWIPLNNKPAEECKVYYVDVDPLKEKTPLWYIPSQSYFKADTLIVLQQLNAYLDNKQLNKDMIKTRYEKVTQYHQTQRLEWAKLEVPSDEGRITPELLTSCIKEVIDEDTVVMSETITNFSTVNKHLPRVKPGTYFTMGASSLGWNGGAAIGAKLASPDKLIVSLCGDGCFIFSNPTPVHWMSRKYSIPFLTIIYNNEQWNAPKFSALGVHPEGIAKQTDQFWTKFGPSSDLAKVAEAAGGAYALTVDNPNDLKEALQKAVQVVRDGRSAVVDVRITGK</sequence>
<dbReference type="GO" id="GO:0009097">
    <property type="term" value="P:isoleucine biosynthetic process"/>
    <property type="evidence" value="ECO:0007669"/>
    <property type="project" value="TreeGrafter"/>
</dbReference>
<evidence type="ECO:0000313" key="8">
    <source>
        <dbReference type="Proteomes" id="UP000281498"/>
    </source>
</evidence>
<evidence type="ECO:0000256" key="3">
    <source>
        <dbReference type="RuleBase" id="RU362132"/>
    </source>
</evidence>
<evidence type="ECO:0000259" key="6">
    <source>
        <dbReference type="Pfam" id="PF02776"/>
    </source>
</evidence>
<protein>
    <submittedName>
        <fullName evidence="7">Acetolactate synthase</fullName>
    </submittedName>
</protein>
<dbReference type="Proteomes" id="UP000281498">
    <property type="component" value="Unassembled WGS sequence"/>
</dbReference>
<keyword evidence="2 3" id="KW-0786">Thiamine pyrophosphate</keyword>
<evidence type="ECO:0000313" key="7">
    <source>
        <dbReference type="EMBL" id="RKL67079.1"/>
    </source>
</evidence>
<evidence type="ECO:0000259" key="5">
    <source>
        <dbReference type="Pfam" id="PF02775"/>
    </source>
</evidence>
<name>A0A3A9K415_9BACI</name>
<dbReference type="AlphaFoldDB" id="A0A3A9K415"/>
<dbReference type="SUPFAM" id="SSF52518">
    <property type="entry name" value="Thiamin diphosphate-binding fold (THDP-binding)"/>
    <property type="match status" value="2"/>
</dbReference>
<comment type="caution">
    <text evidence="7">The sequence shown here is derived from an EMBL/GenBank/DDBJ whole genome shotgun (WGS) entry which is preliminary data.</text>
</comment>
<comment type="similarity">
    <text evidence="1 3">Belongs to the TPP enzyme family.</text>
</comment>
<dbReference type="GO" id="GO:0050660">
    <property type="term" value="F:flavin adenine dinucleotide binding"/>
    <property type="evidence" value="ECO:0007669"/>
    <property type="project" value="TreeGrafter"/>
</dbReference>
<dbReference type="Gene3D" id="3.40.50.1220">
    <property type="entry name" value="TPP-binding domain"/>
    <property type="match status" value="1"/>
</dbReference>
<proteinExistence type="inferred from homology"/>
<dbReference type="CDD" id="cd02002">
    <property type="entry name" value="TPP_BFDC"/>
    <property type="match status" value="1"/>
</dbReference>